<comment type="caution">
    <text evidence="3">The sequence shown here is derived from an EMBL/GenBank/DDBJ whole genome shotgun (WGS) entry which is preliminary data.</text>
</comment>
<dbReference type="OrthoDB" id="4192775at2"/>
<evidence type="ECO:0000313" key="3">
    <source>
        <dbReference type="EMBL" id="OIK06404.1"/>
    </source>
</evidence>
<dbReference type="Gene3D" id="2.80.10.50">
    <property type="match status" value="2"/>
</dbReference>
<name>A0A1S2QJZ8_9ACTN</name>
<feature type="domain" description="Ricin B lectin" evidence="2">
    <location>
        <begin position="52"/>
        <end position="151"/>
    </location>
</feature>
<gene>
    <name evidence="3" type="ORF">BIV23_08475</name>
</gene>
<keyword evidence="1" id="KW-0732">Signal</keyword>
<dbReference type="InterPro" id="IPR035992">
    <property type="entry name" value="Ricin_B-like_lectins"/>
</dbReference>
<organism evidence="3 4">
    <name type="scientific">Streptomyces monashensis</name>
    <dbReference type="NCBI Taxonomy" id="1678012"/>
    <lineage>
        <taxon>Bacteria</taxon>
        <taxon>Bacillati</taxon>
        <taxon>Actinomycetota</taxon>
        <taxon>Actinomycetes</taxon>
        <taxon>Kitasatosporales</taxon>
        <taxon>Streptomycetaceae</taxon>
        <taxon>Streptomyces</taxon>
    </lineage>
</organism>
<keyword evidence="4" id="KW-1185">Reference proteome</keyword>
<dbReference type="EMBL" id="MLYO01000015">
    <property type="protein sequence ID" value="OIK06404.1"/>
    <property type="molecule type" value="Genomic_DNA"/>
</dbReference>
<dbReference type="PROSITE" id="PS50231">
    <property type="entry name" value="RICIN_B_LECTIN"/>
    <property type="match status" value="1"/>
</dbReference>
<dbReference type="RefSeq" id="WP_071380134.1">
    <property type="nucleotide sequence ID" value="NZ_MLYO01000015.1"/>
</dbReference>
<accession>A0A1S2QJZ8</accession>
<dbReference type="AlphaFoldDB" id="A0A1S2QJZ8"/>
<dbReference type="SUPFAM" id="SSF50370">
    <property type="entry name" value="Ricin B-like lectins"/>
    <property type="match status" value="1"/>
</dbReference>
<evidence type="ECO:0000313" key="4">
    <source>
        <dbReference type="Proteomes" id="UP000179642"/>
    </source>
</evidence>
<reference evidence="3 4" key="1">
    <citation type="submission" date="2016-10" db="EMBL/GenBank/DDBJ databases">
        <title>Genome sequence of Streptomyces sp. MUSC 1.</title>
        <authorList>
            <person name="Lee L.-H."/>
            <person name="Ser H.-L."/>
            <person name="Law J.W.-F."/>
        </authorList>
    </citation>
    <scope>NUCLEOTIDE SEQUENCE [LARGE SCALE GENOMIC DNA]</scope>
    <source>
        <strain evidence="3 4">MUSC 1</strain>
    </source>
</reference>
<dbReference type="Pfam" id="PF00652">
    <property type="entry name" value="Ricin_B_lectin"/>
    <property type="match status" value="1"/>
</dbReference>
<evidence type="ECO:0000256" key="1">
    <source>
        <dbReference type="SAM" id="SignalP"/>
    </source>
</evidence>
<protein>
    <recommendedName>
        <fullName evidence="2">Ricin B lectin domain-containing protein</fullName>
    </recommendedName>
</protein>
<feature type="signal peptide" evidence="1">
    <location>
        <begin position="1"/>
        <end position="28"/>
    </location>
</feature>
<evidence type="ECO:0000259" key="2">
    <source>
        <dbReference type="Pfam" id="PF00652"/>
    </source>
</evidence>
<proteinExistence type="predicted"/>
<dbReference type="InterPro" id="IPR000772">
    <property type="entry name" value="Ricin_B_lectin"/>
</dbReference>
<dbReference type="Proteomes" id="UP000179642">
    <property type="component" value="Unassembled WGS sequence"/>
</dbReference>
<feature type="chain" id="PRO_5010269792" description="Ricin B lectin domain-containing protein" evidence="1">
    <location>
        <begin position="29"/>
        <end position="188"/>
    </location>
</feature>
<sequence length="188" mass="20399">MRHIWKMVSALAIALGLGLTLCSVSAQADPVNPQPYAYGFLAALYKPPSNNGTYFCMDEYRQINGQGRPVVLKPCDGSWNQFWFVDQNGLIHSTNDGQCLWGHVANGPSDGPDTIAVPCNSGDVHQRWTFDSNHSVCNAANACLNSTGMPGPRGSYHLMGAGKGPDPNINQQFDWHHSDSSTPINPNL</sequence>